<evidence type="ECO:0000256" key="1">
    <source>
        <dbReference type="PROSITE-ProRule" id="PRU00042"/>
    </source>
</evidence>
<dbReference type="Pfam" id="PF13912">
    <property type="entry name" value="zf-C2H2_6"/>
    <property type="match status" value="5"/>
</dbReference>
<protein>
    <recommendedName>
        <fullName evidence="2">C2H2-type domain-containing protein</fullName>
    </recommendedName>
</protein>
<name>A0AAP0R8G3_LIQFO</name>
<accession>A0AAP0R8G3</accession>
<feature type="domain" description="C2H2-type" evidence="2">
    <location>
        <begin position="397"/>
        <end position="424"/>
    </location>
</feature>
<dbReference type="PANTHER" id="PTHR46869">
    <property type="entry name" value="C2H2-LIKE ZINC FINGER PROTEIN"/>
    <property type="match status" value="1"/>
</dbReference>
<evidence type="ECO:0000313" key="4">
    <source>
        <dbReference type="Proteomes" id="UP001415857"/>
    </source>
</evidence>
<dbReference type="GO" id="GO:0008270">
    <property type="term" value="F:zinc ion binding"/>
    <property type="evidence" value="ECO:0007669"/>
    <property type="project" value="UniProtKB-KW"/>
</dbReference>
<keyword evidence="1" id="KW-0863">Zinc-finger</keyword>
<proteinExistence type="predicted"/>
<comment type="caution">
    <text evidence="3">The sequence shown here is derived from an EMBL/GenBank/DDBJ whole genome shotgun (WGS) entry which is preliminary data.</text>
</comment>
<evidence type="ECO:0000259" key="2">
    <source>
        <dbReference type="PROSITE" id="PS50157"/>
    </source>
</evidence>
<keyword evidence="1" id="KW-0862">Zinc</keyword>
<reference evidence="3 4" key="1">
    <citation type="journal article" date="2024" name="Plant J.">
        <title>Genome sequences and population genomics reveal climatic adaptation and genomic divergence between two closely related sweetgum species.</title>
        <authorList>
            <person name="Xu W.Q."/>
            <person name="Ren C.Q."/>
            <person name="Zhang X.Y."/>
            <person name="Comes H.P."/>
            <person name="Liu X.H."/>
            <person name="Li Y.G."/>
            <person name="Kettle C.J."/>
            <person name="Jalonen R."/>
            <person name="Gaisberger H."/>
            <person name="Ma Y.Z."/>
            <person name="Qiu Y.X."/>
        </authorList>
    </citation>
    <scope>NUCLEOTIDE SEQUENCE [LARGE SCALE GENOMIC DNA]</scope>
    <source>
        <strain evidence="3">Hangzhou</strain>
    </source>
</reference>
<dbReference type="Proteomes" id="UP001415857">
    <property type="component" value="Unassembled WGS sequence"/>
</dbReference>
<dbReference type="SMART" id="SM00355">
    <property type="entry name" value="ZnF_C2H2"/>
    <property type="match status" value="5"/>
</dbReference>
<feature type="domain" description="C2H2-type" evidence="2">
    <location>
        <begin position="481"/>
        <end position="503"/>
    </location>
</feature>
<keyword evidence="4" id="KW-1185">Reference proteome</keyword>
<dbReference type="PROSITE" id="PS50157">
    <property type="entry name" value="ZINC_FINGER_C2H2_2"/>
    <property type="match status" value="5"/>
</dbReference>
<feature type="domain" description="C2H2-type" evidence="2">
    <location>
        <begin position="112"/>
        <end position="135"/>
    </location>
</feature>
<sequence>MEEDQEHEHVCKLCNQNFPSRRSLGAHMKCHIIVNSDEIDEKINGSNVGFEGGGHTGYGLRENPKKSWRFSDSNHSIAEQEKHCKVCGKGFQSLRALAGHMRHHSQREREENCCKECGKGFGSLKALFGHMRCHSEIYRMDDDETTSLRRRKRSKNMRYTANSSLSNLNTCSSVTGINQELEEGAMCLMMLSRDVGNWGVLNSAMESSDDDSAIFEAKPSNQSEPIAKNKGGNFVCNGDRTSKIKKSRGKKLDSCDSDWGNVLFVKEVSEFGDMDSPIASDEKNKVELEVCVDGFSRGDELEKLRLEDGTGIDLSDTKTEKKFHGELKIKLTEAELGKNSINGTGLDRAGLESMKSNSRKKARFDAYDPELGGSSCTKMKCISDCEVLDDSLKKGKYKCRTCGKVFHSHQALGGHQSSHKSTKSCSGSKIDCCEKGTQINHFPDIEADCKSVELECNENAADQEVGGATVTSSELKKSKVHECPICLKLFASGQALGGHMRAHFVANTDIRVKQTTVNQDHSDIDNIFNLNLPATIEEEDDGQAGFKPWWGGNDHKHEQQLVGLISN</sequence>
<dbReference type="InterPro" id="IPR013087">
    <property type="entry name" value="Znf_C2H2_type"/>
</dbReference>
<dbReference type="EMBL" id="JBBPBK010000013">
    <property type="protein sequence ID" value="KAK9272429.1"/>
    <property type="molecule type" value="Genomic_DNA"/>
</dbReference>
<dbReference type="Gene3D" id="3.30.160.60">
    <property type="entry name" value="Classic Zinc Finger"/>
    <property type="match status" value="2"/>
</dbReference>
<dbReference type="PANTHER" id="PTHR46869:SF9">
    <property type="entry name" value="C2H2-TYPE DOMAIN-CONTAINING PROTEIN"/>
    <property type="match status" value="1"/>
</dbReference>
<dbReference type="PROSITE" id="PS00028">
    <property type="entry name" value="ZINC_FINGER_C2H2_1"/>
    <property type="match status" value="5"/>
</dbReference>
<keyword evidence="1" id="KW-0479">Metal-binding</keyword>
<organism evidence="3 4">
    <name type="scientific">Liquidambar formosana</name>
    <name type="common">Formosan gum</name>
    <dbReference type="NCBI Taxonomy" id="63359"/>
    <lineage>
        <taxon>Eukaryota</taxon>
        <taxon>Viridiplantae</taxon>
        <taxon>Streptophyta</taxon>
        <taxon>Embryophyta</taxon>
        <taxon>Tracheophyta</taxon>
        <taxon>Spermatophyta</taxon>
        <taxon>Magnoliopsida</taxon>
        <taxon>eudicotyledons</taxon>
        <taxon>Gunneridae</taxon>
        <taxon>Pentapetalae</taxon>
        <taxon>Saxifragales</taxon>
        <taxon>Altingiaceae</taxon>
        <taxon>Liquidambar</taxon>
    </lineage>
</organism>
<evidence type="ECO:0000313" key="3">
    <source>
        <dbReference type="EMBL" id="KAK9272429.1"/>
    </source>
</evidence>
<dbReference type="InterPro" id="IPR036236">
    <property type="entry name" value="Znf_C2H2_sf"/>
</dbReference>
<feature type="domain" description="C2H2-type" evidence="2">
    <location>
        <begin position="9"/>
        <end position="31"/>
    </location>
</feature>
<gene>
    <name evidence="3" type="ORF">L1049_002802</name>
</gene>
<dbReference type="AlphaFoldDB" id="A0AAP0R8G3"/>
<dbReference type="SUPFAM" id="SSF57667">
    <property type="entry name" value="beta-beta-alpha zinc fingers"/>
    <property type="match status" value="2"/>
</dbReference>
<feature type="domain" description="C2H2-type" evidence="2">
    <location>
        <begin position="82"/>
        <end position="109"/>
    </location>
</feature>